<accession>A0A094K222</accession>
<evidence type="ECO:0000313" key="19">
    <source>
        <dbReference type="Proteomes" id="UP000029264"/>
    </source>
</evidence>
<proteinExistence type="inferred from homology"/>
<evidence type="ECO:0000259" key="15">
    <source>
        <dbReference type="Pfam" id="PF00205"/>
    </source>
</evidence>
<keyword evidence="8 14" id="KW-0479">Metal-binding</keyword>
<dbReference type="NCBIfam" id="NF006525">
    <property type="entry name" value="PRK08979.1"/>
    <property type="match status" value="1"/>
</dbReference>
<dbReference type="Pfam" id="PF02776">
    <property type="entry name" value="TPP_enzyme_N"/>
    <property type="match status" value="1"/>
</dbReference>
<keyword evidence="19" id="KW-1185">Reference proteome</keyword>
<dbReference type="FunFam" id="3.40.50.970:FF:000007">
    <property type="entry name" value="Acetolactate synthase"/>
    <property type="match status" value="1"/>
</dbReference>
<dbReference type="PANTHER" id="PTHR18968">
    <property type="entry name" value="THIAMINE PYROPHOSPHATE ENZYMES"/>
    <property type="match status" value="1"/>
</dbReference>
<gene>
    <name evidence="18" type="ORF">HR45_04740</name>
</gene>
<evidence type="ECO:0000256" key="6">
    <source>
        <dbReference type="ARBA" id="ARBA00022630"/>
    </source>
</evidence>
<reference evidence="18 19" key="1">
    <citation type="submission" date="2014-06" db="EMBL/GenBank/DDBJ databases">
        <title>Shewanella sp. YQH10.</title>
        <authorList>
            <person name="Liu Y."/>
            <person name="Zeng R."/>
        </authorList>
    </citation>
    <scope>NUCLEOTIDE SEQUENCE [LARGE SCALE GENOMIC DNA]</scope>
    <source>
        <strain evidence="18 19">YQH10</strain>
    </source>
</reference>
<evidence type="ECO:0000259" key="17">
    <source>
        <dbReference type="Pfam" id="PF02776"/>
    </source>
</evidence>
<keyword evidence="10 14" id="KW-0460">Magnesium</keyword>
<dbReference type="Gene3D" id="3.40.50.1220">
    <property type="entry name" value="TPP-binding domain"/>
    <property type="match status" value="1"/>
</dbReference>
<comment type="catalytic activity">
    <reaction evidence="13 14">
        <text>2 pyruvate + H(+) = (2S)-2-acetolactate + CO2</text>
        <dbReference type="Rhea" id="RHEA:25249"/>
        <dbReference type="ChEBI" id="CHEBI:15361"/>
        <dbReference type="ChEBI" id="CHEBI:15378"/>
        <dbReference type="ChEBI" id="CHEBI:16526"/>
        <dbReference type="ChEBI" id="CHEBI:58476"/>
        <dbReference type="EC" id="2.2.1.6"/>
    </reaction>
</comment>
<keyword evidence="6" id="KW-0285">Flavoprotein</keyword>
<dbReference type="GO" id="GO:0009099">
    <property type="term" value="P:L-valine biosynthetic process"/>
    <property type="evidence" value="ECO:0007669"/>
    <property type="project" value="UniProtKB-UniPathway"/>
</dbReference>
<comment type="caution">
    <text evidence="18">The sequence shown here is derived from an EMBL/GenBank/DDBJ whole genome shotgun (WGS) entry which is preliminary data.</text>
</comment>
<dbReference type="OrthoDB" id="9785953at2"/>
<dbReference type="Gene3D" id="3.40.50.970">
    <property type="match status" value="2"/>
</dbReference>
<dbReference type="InterPro" id="IPR012001">
    <property type="entry name" value="Thiamin_PyroP_enz_TPP-bd_dom"/>
</dbReference>
<dbReference type="InterPro" id="IPR029061">
    <property type="entry name" value="THDP-binding"/>
</dbReference>
<dbReference type="UniPathway" id="UPA00049">
    <property type="reaction ID" value="UER00059"/>
</dbReference>
<dbReference type="PANTHER" id="PTHR18968:SF13">
    <property type="entry name" value="ACETOLACTATE SYNTHASE CATALYTIC SUBUNIT, MITOCHONDRIAL"/>
    <property type="match status" value="1"/>
</dbReference>
<feature type="domain" description="Thiamine pyrophosphate enzyme N-terminal TPP-binding" evidence="17">
    <location>
        <begin position="6"/>
        <end position="118"/>
    </location>
</feature>
<evidence type="ECO:0000256" key="13">
    <source>
        <dbReference type="ARBA" id="ARBA00048670"/>
    </source>
</evidence>
<dbReference type="FunFam" id="3.40.50.970:FF:000016">
    <property type="entry name" value="Acetolactate synthase"/>
    <property type="match status" value="1"/>
</dbReference>
<dbReference type="NCBIfam" id="NF005936">
    <property type="entry name" value="PRK07979.1"/>
    <property type="match status" value="1"/>
</dbReference>
<protein>
    <recommendedName>
        <fullName evidence="4 14">Acetolactate synthase</fullName>
        <ecNumber evidence="4 14">2.2.1.6</ecNumber>
    </recommendedName>
</protein>
<evidence type="ECO:0000256" key="9">
    <source>
        <dbReference type="ARBA" id="ARBA00022827"/>
    </source>
</evidence>
<dbReference type="EC" id="2.2.1.6" evidence="4 14"/>
<dbReference type="GO" id="GO:0009097">
    <property type="term" value="P:isoleucine biosynthetic process"/>
    <property type="evidence" value="ECO:0007669"/>
    <property type="project" value="UniProtKB-UniPathway"/>
</dbReference>
<dbReference type="InterPro" id="IPR011766">
    <property type="entry name" value="TPP_enzyme_TPP-bd"/>
</dbReference>
<dbReference type="Pfam" id="PF02775">
    <property type="entry name" value="TPP_enzyme_C"/>
    <property type="match status" value="1"/>
</dbReference>
<comment type="cofactor">
    <cofactor evidence="14">
        <name>thiamine diphosphate</name>
        <dbReference type="ChEBI" id="CHEBI:58937"/>
    </cofactor>
    <text evidence="14">Binds 1 thiamine pyrophosphate per subunit.</text>
</comment>
<evidence type="ECO:0000313" key="18">
    <source>
        <dbReference type="EMBL" id="KFZ38726.1"/>
    </source>
</evidence>
<organism evidence="18 19">
    <name type="scientific">Shewanella mangrovi</name>
    <dbReference type="NCBI Taxonomy" id="1515746"/>
    <lineage>
        <taxon>Bacteria</taxon>
        <taxon>Pseudomonadati</taxon>
        <taxon>Pseudomonadota</taxon>
        <taxon>Gammaproteobacteria</taxon>
        <taxon>Alteromonadales</taxon>
        <taxon>Shewanellaceae</taxon>
        <taxon>Shewanella</taxon>
    </lineage>
</organism>
<evidence type="ECO:0000256" key="14">
    <source>
        <dbReference type="RuleBase" id="RU003591"/>
    </source>
</evidence>
<feature type="domain" description="Thiamine pyrophosphate enzyme central" evidence="15">
    <location>
        <begin position="198"/>
        <end position="330"/>
    </location>
</feature>
<evidence type="ECO:0000256" key="2">
    <source>
        <dbReference type="ARBA" id="ARBA00005025"/>
    </source>
</evidence>
<dbReference type="UniPathway" id="UPA00047">
    <property type="reaction ID" value="UER00055"/>
</dbReference>
<dbReference type="InterPro" id="IPR000399">
    <property type="entry name" value="TPP-bd_CS"/>
</dbReference>
<dbReference type="InterPro" id="IPR039368">
    <property type="entry name" value="AHAS_TPP"/>
</dbReference>
<keyword evidence="7 14" id="KW-0808">Transferase</keyword>
<evidence type="ECO:0000256" key="12">
    <source>
        <dbReference type="ARBA" id="ARBA00023304"/>
    </source>
</evidence>
<dbReference type="GO" id="GO:0005948">
    <property type="term" value="C:acetolactate synthase complex"/>
    <property type="evidence" value="ECO:0007669"/>
    <property type="project" value="TreeGrafter"/>
</dbReference>
<evidence type="ECO:0000259" key="16">
    <source>
        <dbReference type="Pfam" id="PF02775"/>
    </source>
</evidence>
<dbReference type="GO" id="GO:0050660">
    <property type="term" value="F:flavin adenine dinucleotide binding"/>
    <property type="evidence" value="ECO:0007669"/>
    <property type="project" value="InterPro"/>
</dbReference>
<dbReference type="SUPFAM" id="SSF52518">
    <property type="entry name" value="Thiamin diphosphate-binding fold (THDP-binding)"/>
    <property type="match status" value="2"/>
</dbReference>
<dbReference type="Proteomes" id="UP000029264">
    <property type="component" value="Unassembled WGS sequence"/>
</dbReference>
<evidence type="ECO:0000256" key="4">
    <source>
        <dbReference type="ARBA" id="ARBA00013145"/>
    </source>
</evidence>
<evidence type="ECO:0000256" key="7">
    <source>
        <dbReference type="ARBA" id="ARBA00022679"/>
    </source>
</evidence>
<dbReference type="AlphaFoldDB" id="A0A094K222"/>
<dbReference type="GO" id="GO:0030976">
    <property type="term" value="F:thiamine pyrophosphate binding"/>
    <property type="evidence" value="ECO:0007669"/>
    <property type="project" value="UniProtKB-UniRule"/>
</dbReference>
<dbReference type="NCBIfam" id="TIGR00118">
    <property type="entry name" value="acolac_lg"/>
    <property type="match status" value="1"/>
</dbReference>
<dbReference type="NCBIfam" id="NF005058">
    <property type="entry name" value="PRK06466.1"/>
    <property type="match status" value="1"/>
</dbReference>
<dbReference type="FunFam" id="3.40.50.1220:FF:000008">
    <property type="entry name" value="Acetolactate synthase"/>
    <property type="match status" value="1"/>
</dbReference>
<dbReference type="InterPro" id="IPR012846">
    <property type="entry name" value="Acetolactate_synth_lsu"/>
</dbReference>
<name>A0A094K222_9GAMM</name>
<evidence type="ECO:0000256" key="1">
    <source>
        <dbReference type="ARBA" id="ARBA00004974"/>
    </source>
</evidence>
<keyword evidence="12 14" id="KW-0100">Branched-chain amino acid biosynthesis</keyword>
<comment type="similarity">
    <text evidence="3 14">Belongs to the TPP enzyme family.</text>
</comment>
<dbReference type="STRING" id="1515746.HR45_04740"/>
<evidence type="ECO:0000256" key="10">
    <source>
        <dbReference type="ARBA" id="ARBA00022842"/>
    </source>
</evidence>
<dbReference type="EMBL" id="JPEO01000002">
    <property type="protein sequence ID" value="KFZ38726.1"/>
    <property type="molecule type" value="Genomic_DNA"/>
</dbReference>
<dbReference type="PROSITE" id="PS00187">
    <property type="entry name" value="TPP_ENZYMES"/>
    <property type="match status" value="1"/>
</dbReference>
<dbReference type="RefSeq" id="WP_037440095.1">
    <property type="nucleotide sequence ID" value="NZ_JPEO01000002.1"/>
</dbReference>
<comment type="pathway">
    <text evidence="1 14">Amino-acid biosynthesis; L-isoleucine biosynthesis; L-isoleucine from 2-oxobutanoate: step 1/4.</text>
</comment>
<evidence type="ECO:0000256" key="11">
    <source>
        <dbReference type="ARBA" id="ARBA00023052"/>
    </source>
</evidence>
<dbReference type="CDD" id="cd07035">
    <property type="entry name" value="TPP_PYR_POX_like"/>
    <property type="match status" value="1"/>
</dbReference>
<keyword evidence="5 14" id="KW-0028">Amino-acid biosynthesis</keyword>
<sequence>MEMLSGASMIVRSLIDEGVKHIFGYPGGSVLDIYDALHEKSQIEHILVRHEQAAVHMADGYARATGQVGVVLVTSGPGATNAITGIATAYMDSVPMVVLSGQVASNLIGNDAFQECDMIGISRPVVKHSFLVTDPREIPNIIKKAFYIASTGRPGPVVVDLPKDCLNPALEYEYQYPKKIKMRSYNPTVSGHKGQIRRGLQALLEAKKPVLYVGGGAIISECSDKLTQLAEKLNLPVVSTLMGLGAFPGSHSNSLGMLGMHGLYEANMAMHNCDVIFGIGVRFDDRTTNNLAKYCPNASVIHIDIDPASISKTVHADIPIVGSAEAVLADMLELLDEGVESGQDTNAIEQWWHQINHWRDRQCLNYEKSAERIKPQQVIETLYKITKGDAYVASDVGQHQMFAALYYPFDKPRRWINSGGLGTMGFGLPAAMGVKMALPDETVVCVTGDGSIQMNIQELSTALQYGVPVKIINLNNRFLGMVKQWQDIIYAGRHSQSYMDSVPNFAKIAEAYGHVGIAISHPDELESKLAEAMALEDRLVFVDISVDETEHVYPMQIRGGSMSDMWLSKTEKC</sequence>
<dbReference type="InterPro" id="IPR012000">
    <property type="entry name" value="Thiamin_PyroP_enz_cen_dom"/>
</dbReference>
<keyword evidence="11 14" id="KW-0786">Thiamine pyrophosphate</keyword>
<dbReference type="Pfam" id="PF00205">
    <property type="entry name" value="TPP_enzyme_M"/>
    <property type="match status" value="1"/>
</dbReference>
<evidence type="ECO:0000256" key="5">
    <source>
        <dbReference type="ARBA" id="ARBA00022605"/>
    </source>
</evidence>
<dbReference type="eggNOG" id="COG0028">
    <property type="taxonomic scope" value="Bacteria"/>
</dbReference>
<evidence type="ECO:0000256" key="8">
    <source>
        <dbReference type="ARBA" id="ARBA00022723"/>
    </source>
</evidence>
<feature type="domain" description="Thiamine pyrophosphate enzyme TPP-binding" evidence="16">
    <location>
        <begin position="395"/>
        <end position="544"/>
    </location>
</feature>
<keyword evidence="9" id="KW-0274">FAD</keyword>
<dbReference type="CDD" id="cd02015">
    <property type="entry name" value="TPP_AHAS"/>
    <property type="match status" value="1"/>
</dbReference>
<dbReference type="GO" id="GO:0000287">
    <property type="term" value="F:magnesium ion binding"/>
    <property type="evidence" value="ECO:0007669"/>
    <property type="project" value="UniProtKB-UniRule"/>
</dbReference>
<dbReference type="InterPro" id="IPR029035">
    <property type="entry name" value="DHS-like_NAD/FAD-binding_dom"/>
</dbReference>
<dbReference type="SUPFAM" id="SSF52467">
    <property type="entry name" value="DHS-like NAD/FAD-binding domain"/>
    <property type="match status" value="1"/>
</dbReference>
<dbReference type="InterPro" id="IPR045229">
    <property type="entry name" value="TPP_enz"/>
</dbReference>
<comment type="cofactor">
    <cofactor evidence="14">
        <name>Mg(2+)</name>
        <dbReference type="ChEBI" id="CHEBI:18420"/>
    </cofactor>
    <text evidence="14">Binds 1 Mg(2+) ion per subunit.</text>
</comment>
<evidence type="ECO:0000256" key="3">
    <source>
        <dbReference type="ARBA" id="ARBA00007812"/>
    </source>
</evidence>
<comment type="pathway">
    <text evidence="2 14">Amino-acid biosynthesis; L-valine biosynthesis; L-valine from pyruvate: step 1/4.</text>
</comment>
<dbReference type="GO" id="GO:0003984">
    <property type="term" value="F:acetolactate synthase activity"/>
    <property type="evidence" value="ECO:0007669"/>
    <property type="project" value="UniProtKB-EC"/>
</dbReference>